<keyword evidence="1" id="KW-0472">Membrane</keyword>
<gene>
    <name evidence="2" type="ORF">LMG28688_02612</name>
</gene>
<dbReference type="AlphaFoldDB" id="A0A6J5FYT6"/>
<keyword evidence="1" id="KW-1133">Transmembrane helix</keyword>
<protein>
    <submittedName>
        <fullName evidence="2">Uncharacterized protein</fullName>
    </submittedName>
</protein>
<dbReference type="EMBL" id="CADIKL010000011">
    <property type="protein sequence ID" value="CAB3788115.1"/>
    <property type="molecule type" value="Genomic_DNA"/>
</dbReference>
<keyword evidence="1" id="KW-0812">Transmembrane</keyword>
<feature type="transmembrane region" description="Helical" evidence="1">
    <location>
        <begin position="23"/>
        <end position="41"/>
    </location>
</feature>
<sequence>MDELLLDSVEFTFFVIGFEHAEIAYRAMFIGTLALPVVVIFRSDGGQSARIAFDVHRDIAQAKHYINHADVVRDAIGQATRDGLFDHPPKGTVCLDGDAQRWAGDLKLSQR</sequence>
<reference evidence="2 3" key="1">
    <citation type="submission" date="2020-04" db="EMBL/GenBank/DDBJ databases">
        <authorList>
            <person name="De Canck E."/>
        </authorList>
    </citation>
    <scope>NUCLEOTIDE SEQUENCE [LARGE SCALE GENOMIC DNA]</scope>
    <source>
        <strain evidence="2 3">LMG 28688</strain>
    </source>
</reference>
<keyword evidence="3" id="KW-1185">Reference proteome</keyword>
<name>A0A6J5FYT6_9BURK</name>
<evidence type="ECO:0000256" key="1">
    <source>
        <dbReference type="SAM" id="Phobius"/>
    </source>
</evidence>
<proteinExistence type="predicted"/>
<evidence type="ECO:0000313" key="3">
    <source>
        <dbReference type="Proteomes" id="UP000494119"/>
    </source>
</evidence>
<dbReference type="Proteomes" id="UP000494119">
    <property type="component" value="Unassembled WGS sequence"/>
</dbReference>
<evidence type="ECO:0000313" key="2">
    <source>
        <dbReference type="EMBL" id="CAB3788115.1"/>
    </source>
</evidence>
<dbReference type="RefSeq" id="WP_129563549.1">
    <property type="nucleotide sequence ID" value="NZ_CADIKL010000011.1"/>
</dbReference>
<organism evidence="2 3">
    <name type="scientific">Paraburkholderia caffeinitolerans</name>
    <dbReference type="NCBI Taxonomy" id="1723730"/>
    <lineage>
        <taxon>Bacteria</taxon>
        <taxon>Pseudomonadati</taxon>
        <taxon>Pseudomonadota</taxon>
        <taxon>Betaproteobacteria</taxon>
        <taxon>Burkholderiales</taxon>
        <taxon>Burkholderiaceae</taxon>
        <taxon>Paraburkholderia</taxon>
    </lineage>
</organism>
<accession>A0A6J5FYT6</accession>